<protein>
    <submittedName>
        <fullName evidence="1">Uncharacterized protein</fullName>
    </submittedName>
</protein>
<dbReference type="Proteomes" id="UP000251241">
    <property type="component" value="Unassembled WGS sequence"/>
</dbReference>
<evidence type="ECO:0000313" key="1">
    <source>
        <dbReference type="EMBL" id="SPZ94964.1"/>
    </source>
</evidence>
<evidence type="ECO:0000313" key="2">
    <source>
        <dbReference type="Proteomes" id="UP000251241"/>
    </source>
</evidence>
<accession>A0A2X2JMD6</accession>
<dbReference type="EMBL" id="UAUU01000011">
    <property type="protein sequence ID" value="SPZ94964.1"/>
    <property type="molecule type" value="Genomic_DNA"/>
</dbReference>
<proteinExistence type="predicted"/>
<name>A0A2X2JMD6_SPHMU</name>
<reference evidence="1 2" key="1">
    <citation type="submission" date="2018-06" db="EMBL/GenBank/DDBJ databases">
        <authorList>
            <consortium name="Pathogen Informatics"/>
            <person name="Doyle S."/>
        </authorList>
    </citation>
    <scope>NUCLEOTIDE SEQUENCE [LARGE SCALE GENOMIC DNA]</scope>
    <source>
        <strain evidence="1 2">NCTC11343</strain>
    </source>
</reference>
<organism evidence="1 2">
    <name type="scientific">Sphingobacterium multivorum</name>
    <dbReference type="NCBI Taxonomy" id="28454"/>
    <lineage>
        <taxon>Bacteria</taxon>
        <taxon>Pseudomonadati</taxon>
        <taxon>Bacteroidota</taxon>
        <taxon>Sphingobacteriia</taxon>
        <taxon>Sphingobacteriales</taxon>
        <taxon>Sphingobacteriaceae</taxon>
        <taxon>Sphingobacterium</taxon>
    </lineage>
</organism>
<dbReference type="AlphaFoldDB" id="A0A2X2JMD6"/>
<gene>
    <name evidence="1" type="ORF">NCTC11343_05676</name>
</gene>
<sequence length="53" mass="6330">MNLTYSELQLIEKALEVQITIYESYGRYSKIEKALDECRSLLIKIQERMNTPY</sequence>